<dbReference type="InterPro" id="IPR000792">
    <property type="entry name" value="Tscrpt_reg_LuxR_C"/>
</dbReference>
<evidence type="ECO:0000256" key="4">
    <source>
        <dbReference type="SAM" id="MobiDB-lite"/>
    </source>
</evidence>
<dbReference type="SUPFAM" id="SSF46894">
    <property type="entry name" value="C-terminal effector domain of the bipartite response regulators"/>
    <property type="match status" value="2"/>
</dbReference>
<name>A0ABP6W7C3_9ACTN</name>
<evidence type="ECO:0000313" key="6">
    <source>
        <dbReference type="EMBL" id="GAA3545714.1"/>
    </source>
</evidence>
<dbReference type="SMART" id="SM00421">
    <property type="entry name" value="HTH_LUXR"/>
    <property type="match status" value="2"/>
</dbReference>
<dbReference type="PANTHER" id="PTHR43214:SF24">
    <property type="entry name" value="TRANSCRIPTIONAL REGULATORY PROTEIN NARL-RELATED"/>
    <property type="match status" value="1"/>
</dbReference>
<dbReference type="InterPro" id="IPR039420">
    <property type="entry name" value="WalR-like"/>
</dbReference>
<feature type="compositionally biased region" description="Basic and acidic residues" evidence="4">
    <location>
        <begin position="74"/>
        <end position="83"/>
    </location>
</feature>
<gene>
    <name evidence="6" type="ORF">GCM10022419_027450</name>
</gene>
<evidence type="ECO:0000256" key="2">
    <source>
        <dbReference type="ARBA" id="ARBA00023125"/>
    </source>
</evidence>
<feature type="region of interest" description="Disordered" evidence="4">
    <location>
        <begin position="62"/>
        <end position="83"/>
    </location>
</feature>
<accession>A0ABP6W7C3</accession>
<keyword evidence="3" id="KW-0804">Transcription</keyword>
<dbReference type="PROSITE" id="PS50043">
    <property type="entry name" value="HTH_LUXR_2"/>
    <property type="match status" value="2"/>
</dbReference>
<proteinExistence type="predicted"/>
<evidence type="ECO:0000313" key="7">
    <source>
        <dbReference type="Proteomes" id="UP001500630"/>
    </source>
</evidence>
<evidence type="ECO:0000256" key="1">
    <source>
        <dbReference type="ARBA" id="ARBA00023015"/>
    </source>
</evidence>
<dbReference type="Proteomes" id="UP001500630">
    <property type="component" value="Unassembled WGS sequence"/>
</dbReference>
<organism evidence="6 7">
    <name type="scientific">Nonomuraea rosea</name>
    <dbReference type="NCBI Taxonomy" id="638574"/>
    <lineage>
        <taxon>Bacteria</taxon>
        <taxon>Bacillati</taxon>
        <taxon>Actinomycetota</taxon>
        <taxon>Actinomycetes</taxon>
        <taxon>Streptosporangiales</taxon>
        <taxon>Streptosporangiaceae</taxon>
        <taxon>Nonomuraea</taxon>
    </lineage>
</organism>
<dbReference type="PRINTS" id="PR00038">
    <property type="entry name" value="HTHLUXR"/>
</dbReference>
<feature type="compositionally biased region" description="Low complexity" evidence="4">
    <location>
        <begin position="62"/>
        <end position="72"/>
    </location>
</feature>
<dbReference type="EMBL" id="BAABDQ010000004">
    <property type="protein sequence ID" value="GAA3545714.1"/>
    <property type="molecule type" value="Genomic_DNA"/>
</dbReference>
<keyword evidence="2" id="KW-0238">DNA-binding</keyword>
<sequence>MLLLIGSGHSVSEIAGMLRIGPRCVESHKRHLYQKLGVGSQIHAVSRGISLGLFDLPGSTAGSTAGSAAGSTESRSRPPHERGRAELVVVHARPGGDCLPLAVALLERGTAFVLIRAGEVSSDVELRRHPGELTVLLLDPLPQDWRVPARLSAPSVIVRSAAPDLTAVTDALRRGARALICAADVRGELDMVLRLVARGYCFVMTSSYLGGRLPAQAEPLPRLPKLTSRERDILGSIACGHTIRQTARLLGITTKTVENTQARLFRKLGSRNRPETLVIAYQLGVRLGVQEDRMEAGGGPPPREGR</sequence>
<keyword evidence="7" id="KW-1185">Reference proteome</keyword>
<keyword evidence="1" id="KW-0805">Transcription regulation</keyword>
<dbReference type="Gene3D" id="1.10.10.10">
    <property type="entry name" value="Winged helix-like DNA-binding domain superfamily/Winged helix DNA-binding domain"/>
    <property type="match status" value="1"/>
</dbReference>
<reference evidence="7" key="1">
    <citation type="journal article" date="2019" name="Int. J. Syst. Evol. Microbiol.">
        <title>The Global Catalogue of Microorganisms (GCM) 10K type strain sequencing project: providing services to taxonomists for standard genome sequencing and annotation.</title>
        <authorList>
            <consortium name="The Broad Institute Genomics Platform"/>
            <consortium name="The Broad Institute Genome Sequencing Center for Infectious Disease"/>
            <person name="Wu L."/>
            <person name="Ma J."/>
        </authorList>
    </citation>
    <scope>NUCLEOTIDE SEQUENCE [LARGE SCALE GENOMIC DNA]</scope>
    <source>
        <strain evidence="7">JCM 17326</strain>
    </source>
</reference>
<dbReference type="PANTHER" id="PTHR43214">
    <property type="entry name" value="TWO-COMPONENT RESPONSE REGULATOR"/>
    <property type="match status" value="1"/>
</dbReference>
<dbReference type="InterPro" id="IPR016032">
    <property type="entry name" value="Sig_transdc_resp-reg_C-effctor"/>
</dbReference>
<dbReference type="InterPro" id="IPR036388">
    <property type="entry name" value="WH-like_DNA-bd_sf"/>
</dbReference>
<dbReference type="Pfam" id="PF00196">
    <property type="entry name" value="GerE"/>
    <property type="match status" value="2"/>
</dbReference>
<dbReference type="CDD" id="cd06170">
    <property type="entry name" value="LuxR_C_like"/>
    <property type="match status" value="2"/>
</dbReference>
<comment type="caution">
    <text evidence="6">The sequence shown here is derived from an EMBL/GenBank/DDBJ whole genome shotgun (WGS) entry which is preliminary data.</text>
</comment>
<protein>
    <recommendedName>
        <fullName evidence="5">HTH luxR-type domain-containing protein</fullName>
    </recommendedName>
</protein>
<feature type="domain" description="HTH luxR-type" evidence="5">
    <location>
        <begin position="1"/>
        <end position="52"/>
    </location>
</feature>
<feature type="domain" description="HTH luxR-type" evidence="5">
    <location>
        <begin position="219"/>
        <end position="284"/>
    </location>
</feature>
<evidence type="ECO:0000259" key="5">
    <source>
        <dbReference type="PROSITE" id="PS50043"/>
    </source>
</evidence>
<dbReference type="Gene3D" id="3.40.50.2300">
    <property type="match status" value="1"/>
</dbReference>
<evidence type="ECO:0000256" key="3">
    <source>
        <dbReference type="ARBA" id="ARBA00023163"/>
    </source>
</evidence>